<organism evidence="2 3">
    <name type="scientific">Limulus polyphemus</name>
    <name type="common">Atlantic horseshoe crab</name>
    <dbReference type="NCBI Taxonomy" id="6850"/>
    <lineage>
        <taxon>Eukaryota</taxon>
        <taxon>Metazoa</taxon>
        <taxon>Ecdysozoa</taxon>
        <taxon>Arthropoda</taxon>
        <taxon>Chelicerata</taxon>
        <taxon>Merostomata</taxon>
        <taxon>Xiphosura</taxon>
        <taxon>Limulidae</taxon>
        <taxon>Limulus</taxon>
    </lineage>
</organism>
<gene>
    <name evidence="3" type="primary">LOC111088842</name>
</gene>
<sequence length="123" mass="12400">MGAKQSTSGHSPRSSSANEACGSPSTTTSSFGILGHGHRTGTSAADARQRARSLSSVLSVNGTSSQPLGIPSGPSVSLGISDSPNSDTSTPDDTSPFSRVFAAHSLPAQLMSLNGWICAPNNE</sequence>
<dbReference type="RefSeq" id="XP_022255666.1">
    <property type="nucleotide sequence ID" value="XM_022399958.1"/>
</dbReference>
<feature type="compositionally biased region" description="Polar residues" evidence="1">
    <location>
        <begin position="52"/>
        <end position="67"/>
    </location>
</feature>
<accession>A0ABM1TIG0</accession>
<name>A0ABM1TIG0_LIMPO</name>
<feature type="compositionally biased region" description="Polar residues" evidence="1">
    <location>
        <begin position="1"/>
        <end position="31"/>
    </location>
</feature>
<dbReference type="Proteomes" id="UP000694941">
    <property type="component" value="Unplaced"/>
</dbReference>
<reference evidence="3" key="1">
    <citation type="submission" date="2025-08" db="UniProtKB">
        <authorList>
            <consortium name="RefSeq"/>
        </authorList>
    </citation>
    <scope>IDENTIFICATION</scope>
    <source>
        <tissue evidence="3">Muscle</tissue>
    </source>
</reference>
<proteinExistence type="predicted"/>
<protein>
    <submittedName>
        <fullName evidence="3">Uncharacterized protein LOC111088842 isoform X1</fullName>
    </submittedName>
</protein>
<dbReference type="GeneID" id="111088842"/>
<keyword evidence="2" id="KW-1185">Reference proteome</keyword>
<evidence type="ECO:0000313" key="3">
    <source>
        <dbReference type="RefSeq" id="XP_022255666.1"/>
    </source>
</evidence>
<evidence type="ECO:0000256" key="1">
    <source>
        <dbReference type="SAM" id="MobiDB-lite"/>
    </source>
</evidence>
<feature type="compositionally biased region" description="Low complexity" evidence="1">
    <location>
        <begin position="81"/>
        <end position="96"/>
    </location>
</feature>
<feature type="region of interest" description="Disordered" evidence="1">
    <location>
        <begin position="1"/>
        <end position="96"/>
    </location>
</feature>
<evidence type="ECO:0000313" key="2">
    <source>
        <dbReference type="Proteomes" id="UP000694941"/>
    </source>
</evidence>